<sequence>MSSSSASSGVIQNRGFPVKCWCGDDVTIFTSKSVDNPGRPFFRCETKRDPKTWTNKRDSHLFKWVEDAVYEEVEDVLPKFVIIANELNKAKSEANELNVMIHELKEEAMLSKQEICKWKVCLKICFLWLCLISIFILYMMLGKAKRNEFGVA</sequence>
<dbReference type="Araport" id="AT1G48285"/>
<feature type="transmembrane region" description="Helical" evidence="6">
    <location>
        <begin position="120"/>
        <end position="141"/>
    </location>
</feature>
<dbReference type="InParanoid" id="A0A1P8ANZ1"/>
<evidence type="ECO:0000256" key="2">
    <source>
        <dbReference type="ARBA" id="ARBA00022771"/>
    </source>
</evidence>
<dbReference type="InterPro" id="IPR010666">
    <property type="entry name" value="Znf_GRF"/>
</dbReference>
<keyword evidence="2 4" id="KW-0863">Zinc-finger</keyword>
<feature type="coiled-coil region" evidence="5">
    <location>
        <begin position="87"/>
        <end position="114"/>
    </location>
</feature>
<dbReference type="EMBL" id="CP002684">
    <property type="protein sequence ID" value="ANM58381.1"/>
    <property type="molecule type" value="Genomic_DNA"/>
</dbReference>
<keyword evidence="6" id="KW-0472">Membrane</keyword>
<dbReference type="GeneID" id="28717338"/>
<dbReference type="PANTHER" id="PTHR33248">
    <property type="entry name" value="ZINC ION-BINDING PROTEIN"/>
    <property type="match status" value="1"/>
</dbReference>
<evidence type="ECO:0000256" key="5">
    <source>
        <dbReference type="SAM" id="Coils"/>
    </source>
</evidence>
<dbReference type="SMR" id="A0A1P8ANZ1"/>
<dbReference type="GO" id="GO:0008270">
    <property type="term" value="F:zinc ion binding"/>
    <property type="evidence" value="ECO:0007669"/>
    <property type="project" value="UniProtKB-KW"/>
</dbReference>
<dbReference type="Proteomes" id="UP000006548">
    <property type="component" value="Chromosome 1"/>
</dbReference>
<evidence type="ECO:0000256" key="3">
    <source>
        <dbReference type="ARBA" id="ARBA00022833"/>
    </source>
</evidence>
<dbReference type="TAIR" id="AT1G48285"/>
<dbReference type="KEGG" id="ath:AT1G48285"/>
<reference evidence="10" key="2">
    <citation type="journal article" date="2017" name="Plant J.">
        <title>Araport11: a complete reannotation of the Arabidopsis thaliana reference genome.</title>
        <authorList>
            <person name="Cheng C.Y."/>
            <person name="Krishnakumar V."/>
            <person name="Chan A.P."/>
            <person name="Thibaud-Nissen F."/>
            <person name="Schobel S."/>
            <person name="Town C.D."/>
        </authorList>
    </citation>
    <scope>GENOME REANNOTATION</scope>
    <source>
        <strain evidence="10">cv. Columbia</strain>
    </source>
</reference>
<gene>
    <name evidence="8 9" type="ordered locus">At1g48285</name>
</gene>
<evidence type="ECO:0000256" key="6">
    <source>
        <dbReference type="SAM" id="Phobius"/>
    </source>
</evidence>
<keyword evidence="6" id="KW-1133">Transmembrane helix</keyword>
<dbReference type="OMA" id="WSKREIQ"/>
<evidence type="ECO:0000259" key="7">
    <source>
        <dbReference type="PROSITE" id="PS51999"/>
    </source>
</evidence>
<keyword evidence="5" id="KW-0175">Coiled coil</keyword>
<proteinExistence type="predicted"/>
<accession>A0A1P8ANZ1</accession>
<dbReference type="PROSITE" id="PS51999">
    <property type="entry name" value="ZF_GRF"/>
    <property type="match status" value="1"/>
</dbReference>
<keyword evidence="3" id="KW-0862">Zinc</keyword>
<evidence type="ECO:0000256" key="4">
    <source>
        <dbReference type="PROSITE-ProRule" id="PRU01343"/>
    </source>
</evidence>
<evidence type="ECO:0000313" key="9">
    <source>
        <dbReference type="EMBL" id="ANM58381.1"/>
    </source>
</evidence>
<evidence type="ECO:0000313" key="10">
    <source>
        <dbReference type="Proteomes" id="UP000006548"/>
    </source>
</evidence>
<name>A0A1P8ANZ1_ARATH</name>
<dbReference type="AlphaFoldDB" id="A0A1P8ANZ1"/>
<feature type="domain" description="GRF-type" evidence="7">
    <location>
        <begin position="20"/>
        <end position="68"/>
    </location>
</feature>
<organism evidence="9 10">
    <name type="scientific">Arabidopsis thaliana</name>
    <name type="common">Mouse-ear cress</name>
    <dbReference type="NCBI Taxonomy" id="3702"/>
    <lineage>
        <taxon>Eukaryota</taxon>
        <taxon>Viridiplantae</taxon>
        <taxon>Streptophyta</taxon>
        <taxon>Embryophyta</taxon>
        <taxon>Tracheophyta</taxon>
        <taxon>Spermatophyta</taxon>
        <taxon>Magnoliopsida</taxon>
        <taxon>eudicotyledons</taxon>
        <taxon>Gunneridae</taxon>
        <taxon>Pentapetalae</taxon>
        <taxon>rosids</taxon>
        <taxon>malvids</taxon>
        <taxon>Brassicales</taxon>
        <taxon>Brassicaceae</taxon>
        <taxon>Camelineae</taxon>
        <taxon>Arabidopsis</taxon>
    </lineage>
</organism>
<keyword evidence="10" id="KW-1185">Reference proteome</keyword>
<evidence type="ECO:0000256" key="1">
    <source>
        <dbReference type="ARBA" id="ARBA00022723"/>
    </source>
</evidence>
<evidence type="ECO:0000313" key="8">
    <source>
        <dbReference type="Araport" id="AT1G48285"/>
    </source>
</evidence>
<dbReference type="RefSeq" id="NP_001320823.1">
    <property type="nucleotide sequence ID" value="NM_001333321.1"/>
</dbReference>
<keyword evidence="1" id="KW-0479">Metal-binding</keyword>
<protein>
    <submittedName>
        <fullName evidence="9">GRF zinc finger protein</fullName>
    </submittedName>
</protein>
<reference evidence="9 10" key="1">
    <citation type="journal article" date="2000" name="Nature">
        <title>Sequence and analysis of chromosome 1 of the plant Arabidopsis thaliana.</title>
        <authorList>
            <person name="Theologis A."/>
            <person name="Ecker J.R."/>
            <person name="Palm C.J."/>
            <person name="Federspiel N.A."/>
            <person name="Kaul S."/>
            <person name="White O."/>
            <person name="Alonso J."/>
            <person name="Altafi H."/>
            <person name="Araujo R."/>
            <person name="Bowman C.L."/>
            <person name="Brooks S.Y."/>
            <person name="Buehler E."/>
            <person name="Chan A."/>
            <person name="Chao Q."/>
            <person name="Chen H."/>
            <person name="Cheuk R.F."/>
            <person name="Chin C.W."/>
            <person name="Chung M.K."/>
            <person name="Conn L."/>
            <person name="Conway A.B."/>
            <person name="Conway A.R."/>
            <person name="Creasy T.H."/>
            <person name="Dewar K."/>
            <person name="Dunn P."/>
            <person name="Etgu P."/>
            <person name="Feldblyum T.V."/>
            <person name="Feng J."/>
            <person name="Fong B."/>
            <person name="Fujii C.Y."/>
            <person name="Gill J.E."/>
            <person name="Goldsmith A.D."/>
            <person name="Haas B."/>
            <person name="Hansen N.F."/>
            <person name="Hughes B."/>
            <person name="Huizar L."/>
            <person name="Hunter J.L."/>
            <person name="Jenkins J."/>
            <person name="Johnson-Hopson C."/>
            <person name="Khan S."/>
            <person name="Khaykin E."/>
            <person name="Kim C.J."/>
            <person name="Koo H.L."/>
            <person name="Kremenetskaia I."/>
            <person name="Kurtz D.B."/>
            <person name="Kwan A."/>
            <person name="Lam B."/>
            <person name="Langin-Hooper S."/>
            <person name="Lee A."/>
            <person name="Lee J.M."/>
            <person name="Lenz C.A."/>
            <person name="Li J.H."/>
            <person name="Li Y."/>
            <person name="Lin X."/>
            <person name="Liu S.X."/>
            <person name="Liu Z.A."/>
            <person name="Luros J.S."/>
            <person name="Maiti R."/>
            <person name="Marziali A."/>
            <person name="Militscher J."/>
            <person name="Miranda M."/>
            <person name="Nguyen M."/>
            <person name="Nierman W.C."/>
            <person name="Osborne B.I."/>
            <person name="Pai G."/>
            <person name="Peterson J."/>
            <person name="Pham P.K."/>
            <person name="Rizzo M."/>
            <person name="Rooney T."/>
            <person name="Rowley D."/>
            <person name="Sakano H."/>
            <person name="Salzberg S.L."/>
            <person name="Schwartz J.R."/>
            <person name="Shinn P."/>
            <person name="Southwick A.M."/>
            <person name="Sun H."/>
            <person name="Tallon L.J."/>
            <person name="Tambunga G."/>
            <person name="Toriumi M.J."/>
            <person name="Town C.D."/>
            <person name="Utterback T."/>
            <person name="Van Aken S."/>
            <person name="Vaysberg M."/>
            <person name="Vysotskaia V.S."/>
            <person name="Walker M."/>
            <person name="Wu D."/>
            <person name="Yu G."/>
            <person name="Fraser C.M."/>
            <person name="Venter J.C."/>
            <person name="Davis R.W."/>
        </authorList>
    </citation>
    <scope>NUCLEOTIDE SEQUENCE [LARGE SCALE GENOMIC DNA]</scope>
    <source>
        <strain evidence="10">cv. Columbia</strain>
    </source>
</reference>
<keyword evidence="6" id="KW-0812">Transmembrane</keyword>